<evidence type="ECO:0000256" key="2">
    <source>
        <dbReference type="ARBA" id="ARBA00015736"/>
    </source>
</evidence>
<evidence type="ECO:0000313" key="5">
    <source>
        <dbReference type="EMBL" id="OLY84971.1"/>
    </source>
</evidence>
<accession>A0A1R0H7A6</accession>
<dbReference type="InterPro" id="IPR019142">
    <property type="entry name" value="Dymeclin"/>
</dbReference>
<evidence type="ECO:0000313" key="6">
    <source>
        <dbReference type="Proteomes" id="UP000187455"/>
    </source>
</evidence>
<reference evidence="5 6" key="1">
    <citation type="journal article" date="2016" name="Mol. Biol. Evol.">
        <title>Genome-Wide Survey of Gut Fungi (Harpellales) Reveals the First Horizontally Transferred Ubiquitin Gene from a Mosquito Host.</title>
        <authorList>
            <person name="Wang Y."/>
            <person name="White M.M."/>
            <person name="Kvist S."/>
            <person name="Moncalvo J.M."/>
        </authorList>
    </citation>
    <scope>NUCLEOTIDE SEQUENCE [LARGE SCALE GENOMIC DNA]</scope>
    <source>
        <strain evidence="5 6">ALG-7-W6</strain>
    </source>
</reference>
<dbReference type="AlphaFoldDB" id="A0A1R0H7A6"/>
<dbReference type="Pfam" id="PF09742">
    <property type="entry name" value="Dymeclin"/>
    <property type="match status" value="1"/>
</dbReference>
<evidence type="ECO:0000256" key="3">
    <source>
        <dbReference type="ARBA" id="ARBA00022707"/>
    </source>
</evidence>
<evidence type="ECO:0000256" key="4">
    <source>
        <dbReference type="ARBA" id="ARBA00023288"/>
    </source>
</evidence>
<comment type="caution">
    <text evidence="5">The sequence shown here is derived from an EMBL/GenBank/DDBJ whole genome shotgun (WGS) entry which is preliminary data.</text>
</comment>
<organism evidence="5 6">
    <name type="scientific">Smittium mucronatum</name>
    <dbReference type="NCBI Taxonomy" id="133383"/>
    <lineage>
        <taxon>Eukaryota</taxon>
        <taxon>Fungi</taxon>
        <taxon>Fungi incertae sedis</taxon>
        <taxon>Zoopagomycota</taxon>
        <taxon>Kickxellomycotina</taxon>
        <taxon>Harpellomycetes</taxon>
        <taxon>Harpellales</taxon>
        <taxon>Legeriomycetaceae</taxon>
        <taxon>Smittium</taxon>
    </lineage>
</organism>
<proteinExistence type="inferred from homology"/>
<sequence>MNQKNDSISYAEAAYNTYTYLIWGEKQSYDYLKSSVSNTASSLLLVLVSQPNLSPPKSVDLKTCSLFNHTISNSEEDQSLRVNLFFKAITSLSDSDRYNQPHGVSFSNLYKFLITGLDNEVNVFLLNLLLSSNSHFCEYCLARTDPEMLVLNTLKETSIVFGLIYSNSHSSENSSRKSVDYKNNVSYPEILQKNYSVYNPIIEPEPLIDPSHKISGDTFSPRLSQSTIVYSPTISSTSNANISDIPSTRKNSSQSKLKDKKNHLIPKLSALLTILAVLSGDEFYVSGMMDIVRISFFLFSFHLAF</sequence>
<dbReference type="Proteomes" id="UP000187455">
    <property type="component" value="Unassembled WGS sequence"/>
</dbReference>
<keyword evidence="3" id="KW-0519">Myristate</keyword>
<keyword evidence="6" id="KW-1185">Reference proteome</keyword>
<dbReference type="PANTHER" id="PTHR12895:SF9">
    <property type="entry name" value="DYMECLIN"/>
    <property type="match status" value="1"/>
</dbReference>
<keyword evidence="4" id="KW-0449">Lipoprotein</keyword>
<gene>
    <name evidence="5" type="ORF">AYI68_g853</name>
</gene>
<dbReference type="GO" id="GO:0007030">
    <property type="term" value="P:Golgi organization"/>
    <property type="evidence" value="ECO:0007669"/>
    <property type="project" value="TreeGrafter"/>
</dbReference>
<dbReference type="EMBL" id="LSSL01000286">
    <property type="protein sequence ID" value="OLY84971.1"/>
    <property type="molecule type" value="Genomic_DNA"/>
</dbReference>
<dbReference type="GO" id="GO:0005794">
    <property type="term" value="C:Golgi apparatus"/>
    <property type="evidence" value="ECO:0007669"/>
    <property type="project" value="TreeGrafter"/>
</dbReference>
<evidence type="ECO:0000256" key="1">
    <source>
        <dbReference type="ARBA" id="ARBA00010603"/>
    </source>
</evidence>
<comment type="similarity">
    <text evidence="1">Belongs to the dymeclin family.</text>
</comment>
<name>A0A1R0H7A6_9FUNG</name>
<dbReference type="PANTHER" id="PTHR12895">
    <property type="entry name" value="DYMECLIN"/>
    <property type="match status" value="1"/>
</dbReference>
<protein>
    <recommendedName>
        <fullName evidence="2">Dymeclin</fullName>
    </recommendedName>
</protein>
<dbReference type="OrthoDB" id="10253409at2759"/>